<protein>
    <submittedName>
        <fullName evidence="1">Uncharacterized protein</fullName>
    </submittedName>
</protein>
<sequence length="59" mass="6507">MSRAHRLVLAAPRLYYKQIGDVAGGLRRPVSDMPEIITAGGDRGAGADRCYHQLTTHMR</sequence>
<proteinExistence type="predicted"/>
<dbReference type="EMBL" id="LAZR01027293">
    <property type="protein sequence ID" value="KKL66164.1"/>
    <property type="molecule type" value="Genomic_DNA"/>
</dbReference>
<comment type="caution">
    <text evidence="1">The sequence shown here is derived from an EMBL/GenBank/DDBJ whole genome shotgun (WGS) entry which is preliminary data.</text>
</comment>
<gene>
    <name evidence="1" type="ORF">LCGC14_2147720</name>
</gene>
<dbReference type="AlphaFoldDB" id="A0A0F9DWN0"/>
<organism evidence="1">
    <name type="scientific">marine sediment metagenome</name>
    <dbReference type="NCBI Taxonomy" id="412755"/>
    <lineage>
        <taxon>unclassified sequences</taxon>
        <taxon>metagenomes</taxon>
        <taxon>ecological metagenomes</taxon>
    </lineage>
</organism>
<evidence type="ECO:0000313" key="1">
    <source>
        <dbReference type="EMBL" id="KKL66164.1"/>
    </source>
</evidence>
<name>A0A0F9DWN0_9ZZZZ</name>
<accession>A0A0F9DWN0</accession>
<reference evidence="1" key="1">
    <citation type="journal article" date="2015" name="Nature">
        <title>Complex archaea that bridge the gap between prokaryotes and eukaryotes.</title>
        <authorList>
            <person name="Spang A."/>
            <person name="Saw J.H."/>
            <person name="Jorgensen S.L."/>
            <person name="Zaremba-Niedzwiedzka K."/>
            <person name="Martijn J."/>
            <person name="Lind A.E."/>
            <person name="van Eijk R."/>
            <person name="Schleper C."/>
            <person name="Guy L."/>
            <person name="Ettema T.J."/>
        </authorList>
    </citation>
    <scope>NUCLEOTIDE SEQUENCE</scope>
</reference>